<proteinExistence type="predicted"/>
<dbReference type="InterPro" id="IPR014543">
    <property type="entry name" value="UCP028291"/>
</dbReference>
<dbReference type="Pfam" id="PF09981">
    <property type="entry name" value="DUF2218"/>
    <property type="match status" value="1"/>
</dbReference>
<name>A0A1I4HV63_9RHOB</name>
<gene>
    <name evidence="1" type="ORF">SAMN04488004_1207</name>
</gene>
<reference evidence="1 2" key="1">
    <citation type="submission" date="2016-10" db="EMBL/GenBank/DDBJ databases">
        <authorList>
            <person name="de Groot N.N."/>
        </authorList>
    </citation>
    <scope>NUCLEOTIDE SEQUENCE [LARGE SCALE GENOMIC DNA]</scope>
    <source>
        <strain evidence="1 2">DSM 16199</strain>
    </source>
</reference>
<organism evidence="1 2">
    <name type="scientific">Loktanella salsilacus</name>
    <dbReference type="NCBI Taxonomy" id="195913"/>
    <lineage>
        <taxon>Bacteria</taxon>
        <taxon>Pseudomonadati</taxon>
        <taxon>Pseudomonadota</taxon>
        <taxon>Alphaproteobacteria</taxon>
        <taxon>Rhodobacterales</taxon>
        <taxon>Roseobacteraceae</taxon>
        <taxon>Loktanella</taxon>
    </lineage>
</organism>
<dbReference type="RefSeq" id="WP_090190901.1">
    <property type="nucleotide sequence ID" value="NZ_FOTF01000020.1"/>
</dbReference>
<keyword evidence="2" id="KW-1185">Reference proteome</keyword>
<dbReference type="Gene3D" id="3.30.310.50">
    <property type="entry name" value="Alpha-D-phosphohexomutase, C-terminal domain"/>
    <property type="match status" value="1"/>
</dbReference>
<sequence>MPSSTATISTTRASGYLQQLCKHFAHKVPVTFTPQAGQITLPFGTSTLQAQGDTLTLTVTGEADALARLEQVIGDHLARFAFRENLSLTWKHAA</sequence>
<dbReference type="EMBL" id="FOTF01000020">
    <property type="protein sequence ID" value="SFL45667.1"/>
    <property type="molecule type" value="Genomic_DNA"/>
</dbReference>
<dbReference type="PIRSF" id="PIRSF028291">
    <property type="entry name" value="UCP028291"/>
    <property type="match status" value="1"/>
</dbReference>
<protein>
    <recommendedName>
        <fullName evidence="3">2,4-dihydroxyhept-2-ene-1,7-dioic acid aldolase</fullName>
    </recommendedName>
</protein>
<evidence type="ECO:0000313" key="2">
    <source>
        <dbReference type="Proteomes" id="UP000199550"/>
    </source>
</evidence>
<dbReference type="AlphaFoldDB" id="A0A1I4HV63"/>
<dbReference type="STRING" id="195913.SAMN04488004_1207"/>
<dbReference type="Proteomes" id="UP000199550">
    <property type="component" value="Unassembled WGS sequence"/>
</dbReference>
<evidence type="ECO:0008006" key="3">
    <source>
        <dbReference type="Google" id="ProtNLM"/>
    </source>
</evidence>
<dbReference type="OrthoDB" id="9806511at2"/>
<evidence type="ECO:0000313" key="1">
    <source>
        <dbReference type="EMBL" id="SFL45667.1"/>
    </source>
</evidence>
<accession>A0A1I4HV63</accession>